<sequence length="37" mass="4145">AIALAPFFSIAQRIPASKDLFQCVRFRRDGVSDSTPY</sequence>
<dbReference type="EMBL" id="AWWV01004132">
    <property type="protein sequence ID" value="OMP07895.1"/>
    <property type="molecule type" value="Genomic_DNA"/>
</dbReference>
<name>A0A1R3KLC5_COCAP</name>
<evidence type="ECO:0000313" key="1">
    <source>
        <dbReference type="EMBL" id="OMP07895.1"/>
    </source>
</evidence>
<reference evidence="1 2" key="1">
    <citation type="submission" date="2013-09" db="EMBL/GenBank/DDBJ databases">
        <title>Corchorus capsularis genome sequencing.</title>
        <authorList>
            <person name="Alam M."/>
            <person name="Haque M.S."/>
            <person name="Islam M.S."/>
            <person name="Emdad E.M."/>
            <person name="Islam M.M."/>
            <person name="Ahmed B."/>
            <person name="Halim A."/>
            <person name="Hossen Q.M.M."/>
            <person name="Hossain M.Z."/>
            <person name="Ahmed R."/>
            <person name="Khan M.M."/>
            <person name="Islam R."/>
            <person name="Rashid M.M."/>
            <person name="Khan S.A."/>
            <person name="Rahman M.S."/>
            <person name="Alam M."/>
        </authorList>
    </citation>
    <scope>NUCLEOTIDE SEQUENCE [LARGE SCALE GENOMIC DNA]</scope>
    <source>
        <strain evidence="2">cv. CVL-1</strain>
        <tissue evidence="1">Whole seedling</tissue>
    </source>
</reference>
<dbReference type="Proteomes" id="UP000188268">
    <property type="component" value="Unassembled WGS sequence"/>
</dbReference>
<keyword evidence="2" id="KW-1185">Reference proteome</keyword>
<protein>
    <submittedName>
        <fullName evidence="1">Uncharacterized protein</fullName>
    </submittedName>
</protein>
<accession>A0A1R3KLC5</accession>
<feature type="non-terminal residue" evidence="1">
    <location>
        <position position="1"/>
    </location>
</feature>
<proteinExistence type="predicted"/>
<organism evidence="1 2">
    <name type="scientific">Corchorus capsularis</name>
    <name type="common">Jute</name>
    <dbReference type="NCBI Taxonomy" id="210143"/>
    <lineage>
        <taxon>Eukaryota</taxon>
        <taxon>Viridiplantae</taxon>
        <taxon>Streptophyta</taxon>
        <taxon>Embryophyta</taxon>
        <taxon>Tracheophyta</taxon>
        <taxon>Spermatophyta</taxon>
        <taxon>Magnoliopsida</taxon>
        <taxon>eudicotyledons</taxon>
        <taxon>Gunneridae</taxon>
        <taxon>Pentapetalae</taxon>
        <taxon>rosids</taxon>
        <taxon>malvids</taxon>
        <taxon>Malvales</taxon>
        <taxon>Malvaceae</taxon>
        <taxon>Grewioideae</taxon>
        <taxon>Apeibeae</taxon>
        <taxon>Corchorus</taxon>
    </lineage>
</organism>
<gene>
    <name evidence="1" type="ORF">CCACVL1_01198</name>
</gene>
<dbReference type="Gramene" id="OMP07895">
    <property type="protein sequence ID" value="OMP07895"/>
    <property type="gene ID" value="CCACVL1_01198"/>
</dbReference>
<dbReference type="AlphaFoldDB" id="A0A1R3KLC5"/>
<comment type="caution">
    <text evidence="1">The sequence shown here is derived from an EMBL/GenBank/DDBJ whole genome shotgun (WGS) entry which is preliminary data.</text>
</comment>
<evidence type="ECO:0000313" key="2">
    <source>
        <dbReference type="Proteomes" id="UP000188268"/>
    </source>
</evidence>